<evidence type="ECO:0000256" key="5">
    <source>
        <dbReference type="ARBA" id="ARBA00023136"/>
    </source>
</evidence>
<dbReference type="InterPro" id="IPR020846">
    <property type="entry name" value="MFS_dom"/>
</dbReference>
<feature type="transmembrane region" description="Helical" evidence="6">
    <location>
        <begin position="421"/>
        <end position="445"/>
    </location>
</feature>
<accession>A0A8J3XMV1</accession>
<proteinExistence type="predicted"/>
<dbReference type="Gene3D" id="1.20.1250.20">
    <property type="entry name" value="MFS general substrate transporter like domains"/>
    <property type="match status" value="1"/>
</dbReference>
<dbReference type="SUPFAM" id="SSF103473">
    <property type="entry name" value="MFS general substrate transporter"/>
    <property type="match status" value="1"/>
</dbReference>
<feature type="transmembrane region" description="Helical" evidence="6">
    <location>
        <begin position="323"/>
        <end position="347"/>
    </location>
</feature>
<evidence type="ECO:0000256" key="3">
    <source>
        <dbReference type="ARBA" id="ARBA00022692"/>
    </source>
</evidence>
<feature type="transmembrane region" description="Helical" evidence="6">
    <location>
        <begin position="42"/>
        <end position="67"/>
    </location>
</feature>
<evidence type="ECO:0000259" key="7">
    <source>
        <dbReference type="PROSITE" id="PS50850"/>
    </source>
</evidence>
<dbReference type="PROSITE" id="PS50850">
    <property type="entry name" value="MFS"/>
    <property type="match status" value="1"/>
</dbReference>
<feature type="transmembrane region" description="Helical" evidence="6">
    <location>
        <begin position="382"/>
        <end position="400"/>
    </location>
</feature>
<feature type="transmembrane region" description="Helical" evidence="6">
    <location>
        <begin position="285"/>
        <end position="311"/>
    </location>
</feature>
<reference evidence="8" key="1">
    <citation type="submission" date="2021-01" db="EMBL/GenBank/DDBJ databases">
        <title>Whole genome shotgun sequence of Planotetraspora silvatica NBRC 100141.</title>
        <authorList>
            <person name="Komaki H."/>
            <person name="Tamura T."/>
        </authorList>
    </citation>
    <scope>NUCLEOTIDE SEQUENCE</scope>
    <source>
        <strain evidence="8">NBRC 100141</strain>
    </source>
</reference>
<evidence type="ECO:0000313" key="8">
    <source>
        <dbReference type="EMBL" id="GII45651.1"/>
    </source>
</evidence>
<organism evidence="8 9">
    <name type="scientific">Planotetraspora silvatica</name>
    <dbReference type="NCBI Taxonomy" id="234614"/>
    <lineage>
        <taxon>Bacteria</taxon>
        <taxon>Bacillati</taxon>
        <taxon>Actinomycetota</taxon>
        <taxon>Actinomycetes</taxon>
        <taxon>Streptosporangiales</taxon>
        <taxon>Streptosporangiaceae</taxon>
        <taxon>Planotetraspora</taxon>
    </lineage>
</organism>
<comment type="caution">
    <text evidence="8">The sequence shown here is derived from an EMBL/GenBank/DDBJ whole genome shotgun (WGS) entry which is preliminary data.</text>
</comment>
<feature type="transmembrane region" description="Helical" evidence="6">
    <location>
        <begin position="79"/>
        <end position="99"/>
    </location>
</feature>
<dbReference type="Proteomes" id="UP000644610">
    <property type="component" value="Unassembled WGS sequence"/>
</dbReference>
<dbReference type="InterPro" id="IPR005829">
    <property type="entry name" value="Sugar_transporter_CS"/>
</dbReference>
<feature type="transmembrane region" description="Helical" evidence="6">
    <location>
        <begin position="359"/>
        <end position="376"/>
    </location>
</feature>
<feature type="transmembrane region" description="Helical" evidence="6">
    <location>
        <begin position="111"/>
        <end position="127"/>
    </location>
</feature>
<dbReference type="EMBL" id="BOOQ01000010">
    <property type="protein sequence ID" value="GII45651.1"/>
    <property type="molecule type" value="Genomic_DNA"/>
</dbReference>
<evidence type="ECO:0000256" key="4">
    <source>
        <dbReference type="ARBA" id="ARBA00022989"/>
    </source>
</evidence>
<evidence type="ECO:0000256" key="2">
    <source>
        <dbReference type="ARBA" id="ARBA00022448"/>
    </source>
</evidence>
<dbReference type="PROSITE" id="PS00217">
    <property type="entry name" value="SUGAR_TRANSPORT_2"/>
    <property type="match status" value="1"/>
</dbReference>
<feature type="transmembrane region" description="Helical" evidence="6">
    <location>
        <begin position="133"/>
        <end position="154"/>
    </location>
</feature>
<keyword evidence="3 6" id="KW-0812">Transmembrane</keyword>
<keyword evidence="9" id="KW-1185">Reference proteome</keyword>
<dbReference type="RefSeq" id="WP_203973213.1">
    <property type="nucleotide sequence ID" value="NZ_BOOQ01000010.1"/>
</dbReference>
<dbReference type="Pfam" id="PF00083">
    <property type="entry name" value="Sugar_tr"/>
    <property type="match status" value="1"/>
</dbReference>
<evidence type="ECO:0000256" key="1">
    <source>
        <dbReference type="ARBA" id="ARBA00004651"/>
    </source>
</evidence>
<dbReference type="GO" id="GO:0005886">
    <property type="term" value="C:plasma membrane"/>
    <property type="evidence" value="ECO:0007669"/>
    <property type="project" value="UniProtKB-SubCell"/>
</dbReference>
<dbReference type="InterPro" id="IPR036259">
    <property type="entry name" value="MFS_trans_sf"/>
</dbReference>
<dbReference type="PANTHER" id="PTHR23511">
    <property type="entry name" value="SYNAPTIC VESICLE GLYCOPROTEIN 2"/>
    <property type="match status" value="1"/>
</dbReference>
<evidence type="ECO:0000256" key="6">
    <source>
        <dbReference type="SAM" id="Phobius"/>
    </source>
</evidence>
<feature type="transmembrane region" description="Helical" evidence="6">
    <location>
        <begin position="166"/>
        <end position="192"/>
    </location>
</feature>
<feature type="transmembrane region" description="Helical" evidence="6">
    <location>
        <begin position="451"/>
        <end position="471"/>
    </location>
</feature>
<gene>
    <name evidence="8" type="ORF">Psi02_20750</name>
</gene>
<protein>
    <submittedName>
        <fullName evidence="8">MFS transporter</fullName>
    </submittedName>
</protein>
<sequence>MSVPGLIDFRVEKVKIEETAGRPPALGEALDGARMSRLHKRIWLLAAMGILLDGFDFFIIGVANPLISQDFSVTPAQKGLVSAAAIVGATFGAGVLGPLGDRFGRSRIFRIDLWLFVVFSVFCALAWDIWSLIAFRFVLGVAIGLDYPIAAGYLAEILPTRNRGRWLVSAFSLQAAGILLGAVVAVVILVLLPAIGSWRLMLAFGVLPALWIIWLRRNVPESPRWLAQNGHPDEAARVAQALTGRAVRVSDADRERHERPPEGLKAFLQPQLFARKWIRRTVFTAVPWFLMDIATYGVGIFTPTLLAALALGGANATFIADDIVSTAGTALLDVFLVVGFVLAIFLVDRVGRVPLQLSGFAVMTVALSLLGLAGLLTGGAEAHLWLIVLGFALFNTFMNMGPNATTFVLPAEVFPSEMRAAGHGFATGCGKLGAALGTFLFPVLLAVIGESALLFGIAGICAVALVITYLFRMEPRGRSLDELSGAEAAAVAPRITPP</sequence>
<keyword evidence="2" id="KW-0813">Transport</keyword>
<dbReference type="AlphaFoldDB" id="A0A8J3XMV1"/>
<keyword evidence="4 6" id="KW-1133">Transmembrane helix</keyword>
<dbReference type="PANTHER" id="PTHR23511:SF34">
    <property type="entry name" value="SYNAPTIC VESICLE GLYCOPROTEIN 2"/>
    <property type="match status" value="1"/>
</dbReference>
<feature type="domain" description="Major facilitator superfamily (MFS) profile" evidence="7">
    <location>
        <begin position="42"/>
        <end position="476"/>
    </location>
</feature>
<keyword evidence="5 6" id="KW-0472">Membrane</keyword>
<dbReference type="GO" id="GO:0022857">
    <property type="term" value="F:transmembrane transporter activity"/>
    <property type="evidence" value="ECO:0007669"/>
    <property type="project" value="InterPro"/>
</dbReference>
<feature type="transmembrane region" description="Helical" evidence="6">
    <location>
        <begin position="198"/>
        <end position="215"/>
    </location>
</feature>
<dbReference type="InterPro" id="IPR005828">
    <property type="entry name" value="MFS_sugar_transport-like"/>
</dbReference>
<evidence type="ECO:0000313" key="9">
    <source>
        <dbReference type="Proteomes" id="UP000644610"/>
    </source>
</evidence>
<name>A0A8J3XMV1_9ACTN</name>
<comment type="subcellular location">
    <subcellularLocation>
        <location evidence="1">Cell membrane</location>
        <topology evidence="1">Multi-pass membrane protein</topology>
    </subcellularLocation>
</comment>